<dbReference type="GO" id="GO:0032259">
    <property type="term" value="P:methylation"/>
    <property type="evidence" value="ECO:0007669"/>
    <property type="project" value="UniProtKB-KW"/>
</dbReference>
<dbReference type="GO" id="GO:0004190">
    <property type="term" value="F:aspartic-type endopeptidase activity"/>
    <property type="evidence" value="ECO:0007669"/>
    <property type="project" value="InterPro"/>
</dbReference>
<feature type="domain" description="Prepilin peptidase A24 N-terminal" evidence="18">
    <location>
        <begin position="24"/>
        <end position="133"/>
    </location>
</feature>
<feature type="transmembrane region" description="Helical" evidence="16">
    <location>
        <begin position="229"/>
        <end position="257"/>
    </location>
</feature>
<dbReference type="Proteomes" id="UP000728032">
    <property type="component" value="Unassembled WGS sequence"/>
</dbReference>
<evidence type="ECO:0008006" key="21">
    <source>
        <dbReference type="Google" id="ProtNLM"/>
    </source>
</evidence>
<dbReference type="InterPro" id="IPR014032">
    <property type="entry name" value="Peptidase_A24A_bac"/>
</dbReference>
<keyword evidence="10" id="KW-0547">Nucleotide-binding</keyword>
<gene>
    <name evidence="19" type="ORF">ONB1V03_LOCUS588</name>
</gene>
<evidence type="ECO:0000256" key="10">
    <source>
        <dbReference type="ARBA" id="ARBA00022741"/>
    </source>
</evidence>
<reference evidence="19" key="1">
    <citation type="submission" date="2020-11" db="EMBL/GenBank/DDBJ databases">
        <authorList>
            <person name="Tran Van P."/>
        </authorList>
    </citation>
    <scope>NUCLEOTIDE SEQUENCE</scope>
</reference>
<evidence type="ECO:0000256" key="11">
    <source>
        <dbReference type="ARBA" id="ARBA00022801"/>
    </source>
</evidence>
<evidence type="ECO:0000256" key="9">
    <source>
        <dbReference type="ARBA" id="ARBA00022692"/>
    </source>
</evidence>
<dbReference type="Pfam" id="PF01121">
    <property type="entry name" value="CoaE"/>
    <property type="match status" value="1"/>
</dbReference>
<dbReference type="CDD" id="cd02022">
    <property type="entry name" value="DPCK"/>
    <property type="match status" value="1"/>
</dbReference>
<dbReference type="InterPro" id="IPR001977">
    <property type="entry name" value="Depp_CoAkinase"/>
</dbReference>
<dbReference type="PANTHER" id="PTHR30487:SF0">
    <property type="entry name" value="PREPILIN LEADER PEPTIDASE_N-METHYLTRANSFERASE-RELATED"/>
    <property type="match status" value="1"/>
</dbReference>
<evidence type="ECO:0000256" key="14">
    <source>
        <dbReference type="ARBA" id="ARBA00023136"/>
    </source>
</evidence>
<feature type="transmembrane region" description="Helical" evidence="16">
    <location>
        <begin position="182"/>
        <end position="209"/>
    </location>
</feature>
<evidence type="ECO:0000259" key="18">
    <source>
        <dbReference type="Pfam" id="PF06750"/>
    </source>
</evidence>
<dbReference type="InterPro" id="IPR000045">
    <property type="entry name" value="Prepilin_IV_endopep_pep"/>
</dbReference>
<dbReference type="AlphaFoldDB" id="A0A7R9L8N9"/>
<keyword evidence="3" id="KW-1003">Cell membrane</keyword>
<evidence type="ECO:0000256" key="5">
    <source>
        <dbReference type="ARBA" id="ARBA00022603"/>
    </source>
</evidence>
<dbReference type="InterPro" id="IPR010627">
    <property type="entry name" value="Prepilin_pept_A24_N"/>
</dbReference>
<comment type="subcellular location">
    <subcellularLocation>
        <location evidence="1">Cell inner membrane</location>
        <topology evidence="1">Multi-pass membrane protein</topology>
    </subcellularLocation>
</comment>
<dbReference type="PRINTS" id="PR00864">
    <property type="entry name" value="PREPILNPTASE"/>
</dbReference>
<feature type="transmembrane region" description="Helical" evidence="16">
    <location>
        <begin position="264"/>
        <end position="283"/>
    </location>
</feature>
<dbReference type="GO" id="GO:0005886">
    <property type="term" value="C:plasma membrane"/>
    <property type="evidence" value="ECO:0007669"/>
    <property type="project" value="UniProtKB-SubCell"/>
</dbReference>
<evidence type="ECO:0000256" key="3">
    <source>
        <dbReference type="ARBA" id="ARBA00022475"/>
    </source>
</evidence>
<feature type="transmembrane region" description="Helical" evidence="16">
    <location>
        <begin position="16"/>
        <end position="38"/>
    </location>
</feature>
<dbReference type="GO" id="GO:0006465">
    <property type="term" value="P:signal peptide processing"/>
    <property type="evidence" value="ECO:0007669"/>
    <property type="project" value="TreeGrafter"/>
</dbReference>
<dbReference type="GO" id="GO:0015937">
    <property type="term" value="P:coenzyme A biosynthetic process"/>
    <property type="evidence" value="ECO:0007669"/>
    <property type="project" value="InterPro"/>
</dbReference>
<dbReference type="OrthoDB" id="247245at2759"/>
<dbReference type="GO" id="GO:0008168">
    <property type="term" value="F:methyltransferase activity"/>
    <property type="evidence" value="ECO:0007669"/>
    <property type="project" value="UniProtKB-KW"/>
</dbReference>
<dbReference type="PROSITE" id="PS51219">
    <property type="entry name" value="DPCK"/>
    <property type="match status" value="1"/>
</dbReference>
<evidence type="ECO:0000256" key="8">
    <source>
        <dbReference type="ARBA" id="ARBA00022691"/>
    </source>
</evidence>
<evidence type="ECO:0000256" key="16">
    <source>
        <dbReference type="SAM" id="Phobius"/>
    </source>
</evidence>
<protein>
    <recommendedName>
        <fullName evidence="21">Dephospho-CoA kinase</fullName>
    </recommendedName>
</protein>
<dbReference type="FunFam" id="1.20.120.1220:FF:000001">
    <property type="entry name" value="Type 4 prepilin-like proteins leader peptide-processing enzyme"/>
    <property type="match status" value="1"/>
</dbReference>
<keyword evidence="5" id="KW-0489">Methyltransferase</keyword>
<feature type="domain" description="Prepilin type IV endopeptidase peptidase" evidence="17">
    <location>
        <begin position="146"/>
        <end position="254"/>
    </location>
</feature>
<keyword evidence="11" id="KW-0378">Hydrolase</keyword>
<evidence type="ECO:0000256" key="12">
    <source>
        <dbReference type="ARBA" id="ARBA00022840"/>
    </source>
</evidence>
<evidence type="ECO:0000313" key="20">
    <source>
        <dbReference type="Proteomes" id="UP000728032"/>
    </source>
</evidence>
<evidence type="ECO:0000313" key="19">
    <source>
        <dbReference type="EMBL" id="CAD7637057.1"/>
    </source>
</evidence>
<organism evidence="19">
    <name type="scientific">Oppiella nova</name>
    <dbReference type="NCBI Taxonomy" id="334625"/>
    <lineage>
        <taxon>Eukaryota</taxon>
        <taxon>Metazoa</taxon>
        <taxon>Ecdysozoa</taxon>
        <taxon>Arthropoda</taxon>
        <taxon>Chelicerata</taxon>
        <taxon>Arachnida</taxon>
        <taxon>Acari</taxon>
        <taxon>Acariformes</taxon>
        <taxon>Sarcoptiformes</taxon>
        <taxon>Oribatida</taxon>
        <taxon>Brachypylina</taxon>
        <taxon>Oppioidea</taxon>
        <taxon>Oppiidae</taxon>
        <taxon>Oppiella</taxon>
    </lineage>
</organism>
<keyword evidence="8" id="KW-0949">S-adenosyl-L-methionine</keyword>
<dbReference type="NCBIfam" id="TIGR00152">
    <property type="entry name" value="dephospho-CoA kinase"/>
    <property type="match status" value="1"/>
</dbReference>
<evidence type="ECO:0000256" key="2">
    <source>
        <dbReference type="ARBA" id="ARBA00005801"/>
    </source>
</evidence>
<dbReference type="GO" id="GO:0005524">
    <property type="term" value="F:ATP binding"/>
    <property type="evidence" value="ECO:0007669"/>
    <property type="project" value="UniProtKB-KW"/>
</dbReference>
<dbReference type="InterPro" id="IPR027417">
    <property type="entry name" value="P-loop_NTPase"/>
</dbReference>
<keyword evidence="12" id="KW-0067">ATP-binding</keyword>
<accession>A0A7R9L8N9</accession>
<keyword evidence="6" id="KW-0645">Protease</keyword>
<feature type="transmembrane region" description="Helical" evidence="16">
    <location>
        <begin position="141"/>
        <end position="161"/>
    </location>
</feature>
<evidence type="ECO:0000256" key="7">
    <source>
        <dbReference type="ARBA" id="ARBA00022679"/>
    </source>
</evidence>
<keyword evidence="9 16" id="KW-0812">Transmembrane</keyword>
<dbReference type="SUPFAM" id="SSF52540">
    <property type="entry name" value="P-loop containing nucleoside triphosphate hydrolases"/>
    <property type="match status" value="1"/>
</dbReference>
<dbReference type="Pfam" id="PF01478">
    <property type="entry name" value="Peptidase_A24"/>
    <property type="match status" value="1"/>
</dbReference>
<evidence type="ECO:0000256" key="6">
    <source>
        <dbReference type="ARBA" id="ARBA00022670"/>
    </source>
</evidence>
<keyword evidence="13 16" id="KW-1133">Transmembrane helix</keyword>
<dbReference type="GO" id="GO:0004140">
    <property type="term" value="F:dephospho-CoA kinase activity"/>
    <property type="evidence" value="ECO:0007669"/>
    <property type="project" value="InterPro"/>
</dbReference>
<dbReference type="PANTHER" id="PTHR30487">
    <property type="entry name" value="TYPE 4 PREPILIN-LIKE PROTEINS LEADER PEPTIDE-PROCESSING ENZYME"/>
    <property type="match status" value="1"/>
</dbReference>
<evidence type="ECO:0000256" key="4">
    <source>
        <dbReference type="ARBA" id="ARBA00022519"/>
    </source>
</evidence>
<dbReference type="Gene3D" id="3.40.50.300">
    <property type="entry name" value="P-loop containing nucleotide triphosphate hydrolases"/>
    <property type="match status" value="1"/>
</dbReference>
<name>A0A7R9L8N9_9ACAR</name>
<dbReference type="EMBL" id="OC914871">
    <property type="protein sequence ID" value="CAD7637057.1"/>
    <property type="molecule type" value="Genomic_DNA"/>
</dbReference>
<proteinExistence type="inferred from homology"/>
<evidence type="ECO:0000256" key="1">
    <source>
        <dbReference type="ARBA" id="ARBA00004429"/>
    </source>
</evidence>
<keyword evidence="15" id="KW-0511">Multifunctional enzyme</keyword>
<comment type="similarity">
    <text evidence="2">Belongs to the peptidase A24 family.</text>
</comment>
<dbReference type="EMBL" id="CAJPVJ010000046">
    <property type="protein sequence ID" value="CAG2159525.1"/>
    <property type="molecule type" value="Genomic_DNA"/>
</dbReference>
<evidence type="ECO:0000256" key="15">
    <source>
        <dbReference type="ARBA" id="ARBA00023268"/>
    </source>
</evidence>
<sequence length="490" mass="54923">MNMLNDLLNFLIQSPTALYLTVGVLGLCVGSFLNVVIYRTPKMMEKEWRQEWHAECQLLAGSQQIVIDEEKLSLSQPASTCPKCKTPIRWYQNIPIISWLVLRGKCASCQNPISIRYPFVELLTAVCSLTVVAIYGPTLQMVFGVLLTWVLITLTFIDFDTQLLPDRFTLTLAAMGLGINSFHLYTTASAAIWGYIIGFLCLWIVYYLFKIVTGKEGMGYGDFKLLAALGAWMGPLMLPLIILLSSVVGAIIGIILLKIRKENVPFAFGPYIAIAGWIAFLWGEQIMKECAMTFILGLTGGIGSGKSAASQWFETQGITVVDADIVAREIVEKGQPALQQIKDVFGDWVLLSNGELDRRALREHIFKDPLARQQLESITHPAIRTEIIQQLQAATSPYVILVSPLLFETNQHELTQRSLLIDTSEDMQILRASQRDGQSIEQIQKIIAAQMPRHEKQKLADNIVLNDGHIDHLYAKLESLHQQYLKQAQQ</sequence>
<dbReference type="HAMAP" id="MF_00376">
    <property type="entry name" value="Dephospho_CoA_kinase"/>
    <property type="match status" value="1"/>
</dbReference>
<dbReference type="Pfam" id="PF06750">
    <property type="entry name" value="A24_N_bact"/>
    <property type="match status" value="1"/>
</dbReference>
<keyword evidence="7" id="KW-0808">Transferase</keyword>
<evidence type="ECO:0000259" key="17">
    <source>
        <dbReference type="Pfam" id="PF01478"/>
    </source>
</evidence>
<keyword evidence="20" id="KW-1185">Reference proteome</keyword>
<keyword evidence="14 16" id="KW-0472">Membrane</keyword>
<evidence type="ECO:0000256" key="13">
    <source>
        <dbReference type="ARBA" id="ARBA00022989"/>
    </source>
</evidence>
<dbReference type="Gene3D" id="1.20.120.1220">
    <property type="match status" value="1"/>
</dbReference>
<keyword evidence="4" id="KW-0997">Cell inner membrane</keyword>
<dbReference type="InterPro" id="IPR050882">
    <property type="entry name" value="Prepilin_peptidase/N-MTase"/>
</dbReference>